<dbReference type="AlphaFoldDB" id="A0A6J4H4I8"/>
<keyword evidence="1 4" id="KW-0645">Protease</keyword>
<dbReference type="PANTHER" id="PTHR10046">
    <property type="entry name" value="ATP DEPENDENT LON PROTEASE FAMILY MEMBER"/>
    <property type="match status" value="1"/>
</dbReference>
<dbReference type="Gene3D" id="3.30.230.10">
    <property type="match status" value="1"/>
</dbReference>
<dbReference type="InterPro" id="IPR014721">
    <property type="entry name" value="Ribsml_uS5_D2-typ_fold_subgr"/>
</dbReference>
<dbReference type="SMART" id="SM00228">
    <property type="entry name" value="PDZ"/>
    <property type="match status" value="1"/>
</dbReference>
<dbReference type="InterPro" id="IPR008269">
    <property type="entry name" value="Lon_proteolytic"/>
</dbReference>
<dbReference type="GO" id="GO:0004252">
    <property type="term" value="F:serine-type endopeptidase activity"/>
    <property type="evidence" value="ECO:0007669"/>
    <property type="project" value="UniProtKB-UniRule"/>
</dbReference>
<reference evidence="4" key="1">
    <citation type="submission" date="2020-02" db="EMBL/GenBank/DDBJ databases">
        <authorList>
            <person name="Meier V. D."/>
        </authorList>
    </citation>
    <scope>NUCLEOTIDE SEQUENCE</scope>
    <source>
        <strain evidence="4">AVDCRST_MAG77</strain>
    </source>
</reference>
<dbReference type="GO" id="GO:0004176">
    <property type="term" value="F:ATP-dependent peptidase activity"/>
    <property type="evidence" value="ECO:0007669"/>
    <property type="project" value="UniProtKB-UniRule"/>
</dbReference>
<dbReference type="Pfam" id="PF05362">
    <property type="entry name" value="Lon_C"/>
    <property type="match status" value="1"/>
</dbReference>
<feature type="domain" description="Lon proteolytic" evidence="3">
    <location>
        <begin position="264"/>
        <end position="361"/>
    </location>
</feature>
<feature type="active site" evidence="1">
    <location>
        <position position="314"/>
    </location>
</feature>
<evidence type="ECO:0000256" key="2">
    <source>
        <dbReference type="SAM" id="Phobius"/>
    </source>
</evidence>
<dbReference type="InterPro" id="IPR001478">
    <property type="entry name" value="PDZ"/>
</dbReference>
<dbReference type="SUPFAM" id="SSF54211">
    <property type="entry name" value="Ribosomal protein S5 domain 2-like"/>
    <property type="match status" value="1"/>
</dbReference>
<evidence type="ECO:0000256" key="1">
    <source>
        <dbReference type="PROSITE-ProRule" id="PRU01122"/>
    </source>
</evidence>
<keyword evidence="1" id="KW-0378">Hydrolase</keyword>
<sequence>MADPSSAPHAPPTAPGAVRRWARRVNGVLLSGPIVLASVILAVAFGIAALLTSIQTPYQVLMPGPMTDVQRLISPNPRPIKGALYLTTIYSEPANAAYYAAASVYTRFSTDWGIVPREEARPRNVSEREYQRLLGTMMDESKVAAKVVALREAGYEVKLTGQGAQVQEITDTSKAKGVLERGDVVVAADGLPITTSTDLVAQIQAHRPGERIELRVRRGDQERSVSVELTESPDEPGRARAGLIVLTHLYDYELPKEVKLETREIGGPSAGLMFALGIYNAVTEHDLTRGHRIAGTGTIGTDGRVGAVGGVKYKAIAAQRAGVELFLAPKDNYDEVKANAGTMQVAAVTTFRDALAALTALPLKG</sequence>
<keyword evidence="2" id="KW-0812">Transmembrane</keyword>
<dbReference type="EMBL" id="CADCTC010000002">
    <property type="protein sequence ID" value="CAA9211184.1"/>
    <property type="molecule type" value="Genomic_DNA"/>
</dbReference>
<evidence type="ECO:0000313" key="4">
    <source>
        <dbReference type="EMBL" id="CAA9211184.1"/>
    </source>
</evidence>
<proteinExistence type="inferred from homology"/>
<organism evidence="4">
    <name type="scientific">uncultured Chloroflexota bacterium</name>
    <dbReference type="NCBI Taxonomy" id="166587"/>
    <lineage>
        <taxon>Bacteria</taxon>
        <taxon>Bacillati</taxon>
        <taxon>Chloroflexota</taxon>
        <taxon>environmental samples</taxon>
    </lineage>
</organism>
<name>A0A6J4H4I8_9CHLR</name>
<dbReference type="SUPFAM" id="SSF50156">
    <property type="entry name" value="PDZ domain-like"/>
    <property type="match status" value="1"/>
</dbReference>
<dbReference type="GO" id="GO:0005524">
    <property type="term" value="F:ATP binding"/>
    <property type="evidence" value="ECO:0007669"/>
    <property type="project" value="InterPro"/>
</dbReference>
<gene>
    <name evidence="4" type="ORF">AVDCRST_MAG77-275</name>
</gene>
<dbReference type="InterPro" id="IPR036034">
    <property type="entry name" value="PDZ_sf"/>
</dbReference>
<feature type="active site" evidence="1">
    <location>
        <position position="269"/>
    </location>
</feature>
<dbReference type="PROSITE" id="PS51786">
    <property type="entry name" value="LON_PROTEOLYTIC"/>
    <property type="match status" value="1"/>
</dbReference>
<keyword evidence="1" id="KW-0720">Serine protease</keyword>
<dbReference type="InterPro" id="IPR020568">
    <property type="entry name" value="Ribosomal_Su5_D2-typ_SF"/>
</dbReference>
<dbReference type="InterPro" id="IPR027065">
    <property type="entry name" value="Lon_Prtase"/>
</dbReference>
<keyword evidence="2" id="KW-1133">Transmembrane helix</keyword>
<dbReference type="Gene3D" id="2.30.42.10">
    <property type="match status" value="1"/>
</dbReference>
<dbReference type="GO" id="GO:0006508">
    <property type="term" value="P:proteolysis"/>
    <property type="evidence" value="ECO:0007669"/>
    <property type="project" value="UniProtKB-KW"/>
</dbReference>
<keyword evidence="2" id="KW-0472">Membrane</keyword>
<evidence type="ECO:0000259" key="3">
    <source>
        <dbReference type="PROSITE" id="PS51786"/>
    </source>
</evidence>
<feature type="transmembrane region" description="Helical" evidence="2">
    <location>
        <begin position="28"/>
        <end position="51"/>
    </location>
</feature>
<accession>A0A6J4H4I8</accession>
<comment type="catalytic activity">
    <reaction evidence="1">
        <text>Hydrolysis of proteins in presence of ATP.</text>
        <dbReference type="EC" id="3.4.21.53"/>
    </reaction>
</comment>
<protein>
    <recommendedName>
        <fullName evidence="1">endopeptidase La</fullName>
        <ecNumber evidence="1">3.4.21.53</ecNumber>
    </recommendedName>
</protein>
<dbReference type="EC" id="3.4.21.53" evidence="1"/>
<comment type="similarity">
    <text evidence="1">Belongs to the peptidase S16 family.</text>
</comment>
<dbReference type="GO" id="GO:0030163">
    <property type="term" value="P:protein catabolic process"/>
    <property type="evidence" value="ECO:0007669"/>
    <property type="project" value="InterPro"/>
</dbReference>
<dbReference type="Pfam" id="PF13180">
    <property type="entry name" value="PDZ_2"/>
    <property type="match status" value="1"/>
</dbReference>